<evidence type="ECO:0008006" key="3">
    <source>
        <dbReference type="Google" id="ProtNLM"/>
    </source>
</evidence>
<proteinExistence type="predicted"/>
<keyword evidence="2" id="KW-1185">Reference proteome</keyword>
<dbReference type="SUPFAM" id="SSF54001">
    <property type="entry name" value="Cysteine proteinases"/>
    <property type="match status" value="1"/>
</dbReference>
<evidence type="ECO:0000313" key="1">
    <source>
        <dbReference type="EMBL" id="KAK7685961.1"/>
    </source>
</evidence>
<dbReference type="Proteomes" id="UP001385951">
    <property type="component" value="Unassembled WGS sequence"/>
</dbReference>
<reference evidence="1 2" key="1">
    <citation type="submission" date="2022-09" db="EMBL/GenBank/DDBJ databases">
        <authorList>
            <person name="Palmer J.M."/>
        </authorList>
    </citation>
    <scope>NUCLEOTIDE SEQUENCE [LARGE SCALE GENOMIC DNA]</scope>
    <source>
        <strain evidence="1 2">DSM 7382</strain>
    </source>
</reference>
<organism evidence="1 2">
    <name type="scientific">Cerrena zonata</name>
    <dbReference type="NCBI Taxonomy" id="2478898"/>
    <lineage>
        <taxon>Eukaryota</taxon>
        <taxon>Fungi</taxon>
        <taxon>Dikarya</taxon>
        <taxon>Basidiomycota</taxon>
        <taxon>Agaricomycotina</taxon>
        <taxon>Agaricomycetes</taxon>
        <taxon>Polyporales</taxon>
        <taxon>Cerrenaceae</taxon>
        <taxon>Cerrena</taxon>
    </lineage>
</organism>
<evidence type="ECO:0000313" key="2">
    <source>
        <dbReference type="Proteomes" id="UP001385951"/>
    </source>
</evidence>
<dbReference type="InterPro" id="IPR038765">
    <property type="entry name" value="Papain-like_cys_pep_sf"/>
</dbReference>
<gene>
    <name evidence="1" type="ORF">QCA50_010771</name>
</gene>
<comment type="caution">
    <text evidence="1">The sequence shown here is derived from an EMBL/GenBank/DDBJ whole genome shotgun (WGS) entry which is preliminary data.</text>
</comment>
<name>A0AAW0FYU4_9APHY</name>
<protein>
    <recommendedName>
        <fullName evidence="3">USP domain-containing protein</fullName>
    </recommendedName>
</protein>
<dbReference type="AlphaFoldDB" id="A0AAW0FYU4"/>
<sequence length="523" mass="58168">MVKQNVATELGVTNGAEATVVSWIACTTASQKLVLEVLFVELSNPAATVQLPNLPPNVVPLTPRTESVKVELRSGSSVSVNRSQIPIIPNFAMTDYASQGRTRPFNPVDLRFCWTHQSVYTCLSRGSSLDGILILRDFDEKVMYGGVSGDLREELLELEYLDDISSLKYDGSLEPSVMGATRKQLLRTFRIAYGSKYKPIHLDELRPSAKRARPTPEDHHSRIKRIKTSNQPLSVQPASANPRGLRWDSTDYSCAYDSFLTVVLNGLEFFPSMWKSLQGSNAAFDYFLSSLVRATQSTSQGRRSPSEIARDDLRDVLHNVSRETFPRRGPVGTPLSDVVRRMARVLQPFAHRQYRCSHCGFEDPELSPMHDLLWDASVVLFASAGSTSTASLLKQLVHGGPPLSCAYCGSQGWTSMPVFSRVPSFLMLELPVEWADPVLVSDEFHLTVADVDCQWALQGVVYFGSNHYTCRFVDGDDNVWYHDGAESGSQCLHHGDSFAELQDINTAHNRAASILVYHRMDAD</sequence>
<dbReference type="EMBL" id="JASBNA010000018">
    <property type="protein sequence ID" value="KAK7685961.1"/>
    <property type="molecule type" value="Genomic_DNA"/>
</dbReference>
<accession>A0AAW0FYU4</accession>